<keyword evidence="2" id="KW-1185">Reference proteome</keyword>
<evidence type="ECO:0000313" key="1">
    <source>
        <dbReference type="EMBL" id="CBQ73719.1"/>
    </source>
</evidence>
<dbReference type="AlphaFoldDB" id="E7A2L2"/>
<reference evidence="1 2" key="1">
    <citation type="journal article" date="2010" name="Science">
        <title>Pathogenicity determinants in smut fungi revealed by genome comparison.</title>
        <authorList>
            <person name="Schirawski J."/>
            <person name="Mannhaupt G."/>
            <person name="Muench K."/>
            <person name="Brefort T."/>
            <person name="Schipper K."/>
            <person name="Doehlemann G."/>
            <person name="Di Stasio M."/>
            <person name="Roessel N."/>
            <person name="Mendoza-Mendoza A."/>
            <person name="Pester D."/>
            <person name="Mueller O."/>
            <person name="Winterberg B."/>
            <person name="Meyer E."/>
            <person name="Ghareeb H."/>
            <person name="Wollenberg T."/>
            <person name="Muensterkoetter M."/>
            <person name="Wong P."/>
            <person name="Walter M."/>
            <person name="Stukenbrock E."/>
            <person name="Gueldener U."/>
            <person name="Kahmann R."/>
        </authorList>
    </citation>
    <scope>NUCLEOTIDE SEQUENCE [LARGE SCALE GENOMIC DNA]</scope>
    <source>
        <strain evidence="2">SRZ2</strain>
    </source>
</reference>
<protein>
    <submittedName>
        <fullName evidence="1">Uncharacterized protein</fullName>
    </submittedName>
</protein>
<sequence>MSPASLVLFEFRVRFFRWFIIWFDRNKPQGFSRRTEAKKIYTSKSRGHSKAGRNGSFAIVDEARASGACEGEEKRQSGLQRAIRDHLKLAKRSQTADGI</sequence>
<dbReference type="EMBL" id="FQ311473">
    <property type="protein sequence ID" value="CBQ73719.1"/>
    <property type="molecule type" value="Genomic_DNA"/>
</dbReference>
<proteinExistence type="predicted"/>
<dbReference type="Proteomes" id="UP000008867">
    <property type="component" value="Chromosome 8"/>
</dbReference>
<accession>E7A2L2</accession>
<dbReference type="HOGENOM" id="CLU_2321891_0_0_1"/>
<evidence type="ECO:0000313" key="2">
    <source>
        <dbReference type="Proteomes" id="UP000008867"/>
    </source>
</evidence>
<gene>
    <name evidence="1" type="ORF">sr17282</name>
</gene>
<dbReference type="VEuPathDB" id="FungiDB:sr17282"/>
<organism evidence="1 2">
    <name type="scientific">Sporisorium reilianum (strain SRZ2)</name>
    <name type="common">Maize head smut fungus</name>
    <dbReference type="NCBI Taxonomy" id="999809"/>
    <lineage>
        <taxon>Eukaryota</taxon>
        <taxon>Fungi</taxon>
        <taxon>Dikarya</taxon>
        <taxon>Basidiomycota</taxon>
        <taxon>Ustilaginomycotina</taxon>
        <taxon>Ustilaginomycetes</taxon>
        <taxon>Ustilaginales</taxon>
        <taxon>Ustilaginaceae</taxon>
        <taxon>Sporisorium</taxon>
    </lineage>
</organism>
<name>E7A2L2_SPORE</name>